<dbReference type="Pfam" id="PF19086">
    <property type="entry name" value="Terpene_syn_C_2"/>
    <property type="match status" value="1"/>
</dbReference>
<protein>
    <recommendedName>
        <fullName evidence="3">Terpene synthase</fullName>
    </recommendedName>
</protein>
<dbReference type="Proteomes" id="UP001365542">
    <property type="component" value="Unassembled WGS sequence"/>
</dbReference>
<evidence type="ECO:0000313" key="2">
    <source>
        <dbReference type="Proteomes" id="UP001365542"/>
    </source>
</evidence>
<accession>A0AAV9WTA0</accession>
<organism evidence="1 2">
    <name type="scientific">Orbilia ellipsospora</name>
    <dbReference type="NCBI Taxonomy" id="2528407"/>
    <lineage>
        <taxon>Eukaryota</taxon>
        <taxon>Fungi</taxon>
        <taxon>Dikarya</taxon>
        <taxon>Ascomycota</taxon>
        <taxon>Pezizomycotina</taxon>
        <taxon>Orbiliomycetes</taxon>
        <taxon>Orbiliales</taxon>
        <taxon>Orbiliaceae</taxon>
        <taxon>Orbilia</taxon>
    </lineage>
</organism>
<keyword evidence="2" id="KW-1185">Reference proteome</keyword>
<dbReference type="InterPro" id="IPR008949">
    <property type="entry name" value="Isoprenoid_synthase_dom_sf"/>
</dbReference>
<evidence type="ECO:0000313" key="1">
    <source>
        <dbReference type="EMBL" id="KAK6525359.1"/>
    </source>
</evidence>
<name>A0AAV9WTA0_9PEZI</name>
<dbReference type="SUPFAM" id="SSF48576">
    <property type="entry name" value="Terpenoid synthases"/>
    <property type="match status" value="1"/>
</dbReference>
<reference evidence="1 2" key="1">
    <citation type="submission" date="2019-10" db="EMBL/GenBank/DDBJ databases">
        <authorList>
            <person name="Palmer J.M."/>
        </authorList>
    </citation>
    <scope>NUCLEOTIDE SEQUENCE [LARGE SCALE GENOMIC DNA]</scope>
    <source>
        <strain evidence="1 2">TWF694</strain>
    </source>
</reference>
<dbReference type="AlphaFoldDB" id="A0AAV9WTA0"/>
<dbReference type="Gene3D" id="1.10.600.10">
    <property type="entry name" value="Farnesyl Diphosphate Synthase"/>
    <property type="match status" value="1"/>
</dbReference>
<proteinExistence type="predicted"/>
<comment type="caution">
    <text evidence="1">The sequence shown here is derived from an EMBL/GenBank/DDBJ whole genome shotgun (WGS) entry which is preliminary data.</text>
</comment>
<evidence type="ECO:0008006" key="3">
    <source>
        <dbReference type="Google" id="ProtNLM"/>
    </source>
</evidence>
<gene>
    <name evidence="1" type="ORF">TWF694_005498</name>
</gene>
<sequence length="320" mass="36447">MKAASKTVDPNKSARCFTIFQVRLHYREDAISESCEAARQTYQKIASELNPALLRPCSASSYGCFFAFSWPDGDIERVKLAAEIIETLWIYDDVIEALPHCEALQEHQNIDQVLGFTTLEKKPNLSVMKNMLAGVFESFAALMLLLDKKGALKALNDLKAYIRGYDSKSEPFNNIDDYIEFRGLNVGFGIMESFMKWSLDINLTDAELELTREFYRSSAHIMALTNDFYSWESERNSEEDGRKWNAVPIAMRQYCLSEEAARLFIKNMIIEREERARLIGVGLKLVGSETVGMYVEAVKMMLGGNSFWSSVCPRYNLGYV</sequence>
<dbReference type="EMBL" id="JAVHJO010000017">
    <property type="protein sequence ID" value="KAK6525359.1"/>
    <property type="molecule type" value="Genomic_DNA"/>
</dbReference>